<protein>
    <submittedName>
        <fullName evidence="1">Uncharacterized protein</fullName>
    </submittedName>
</protein>
<dbReference type="AlphaFoldDB" id="A0A2P2NTZ4"/>
<name>A0A2P2NTZ4_RHIMU</name>
<evidence type="ECO:0000313" key="1">
    <source>
        <dbReference type="EMBL" id="MBX45976.1"/>
    </source>
</evidence>
<accession>A0A2P2NTZ4</accession>
<proteinExistence type="predicted"/>
<sequence length="24" mass="3047">MCCVIFMLFFRLFSSHFRRKKHVL</sequence>
<reference evidence="1" key="1">
    <citation type="submission" date="2018-02" db="EMBL/GenBank/DDBJ databases">
        <title>Rhizophora mucronata_Transcriptome.</title>
        <authorList>
            <person name="Meera S.P."/>
            <person name="Sreeshan A."/>
            <person name="Augustine A."/>
        </authorList>
    </citation>
    <scope>NUCLEOTIDE SEQUENCE</scope>
    <source>
        <tissue evidence="1">Leaf</tissue>
    </source>
</reference>
<dbReference type="EMBL" id="GGEC01065492">
    <property type="protein sequence ID" value="MBX45976.1"/>
    <property type="molecule type" value="Transcribed_RNA"/>
</dbReference>
<organism evidence="1">
    <name type="scientific">Rhizophora mucronata</name>
    <name type="common">Asiatic mangrove</name>
    <dbReference type="NCBI Taxonomy" id="61149"/>
    <lineage>
        <taxon>Eukaryota</taxon>
        <taxon>Viridiplantae</taxon>
        <taxon>Streptophyta</taxon>
        <taxon>Embryophyta</taxon>
        <taxon>Tracheophyta</taxon>
        <taxon>Spermatophyta</taxon>
        <taxon>Magnoliopsida</taxon>
        <taxon>eudicotyledons</taxon>
        <taxon>Gunneridae</taxon>
        <taxon>Pentapetalae</taxon>
        <taxon>rosids</taxon>
        <taxon>fabids</taxon>
        <taxon>Malpighiales</taxon>
        <taxon>Rhizophoraceae</taxon>
        <taxon>Rhizophora</taxon>
    </lineage>
</organism>